<keyword evidence="2" id="KW-1185">Reference proteome</keyword>
<accession>A0ABY8VF22</accession>
<dbReference type="Proteomes" id="UP001225598">
    <property type="component" value="Chromosome"/>
</dbReference>
<evidence type="ECO:0000313" key="2">
    <source>
        <dbReference type="Proteomes" id="UP001225598"/>
    </source>
</evidence>
<gene>
    <name evidence="1" type="ORF">QP027_11580</name>
</gene>
<dbReference type="RefSeq" id="WP_284824990.1">
    <property type="nucleotide sequence ID" value="NZ_CP126969.1"/>
</dbReference>
<name>A0ABY8VF22_9CORY</name>
<protein>
    <submittedName>
        <fullName evidence="1">Uncharacterized protein</fullName>
    </submittedName>
</protein>
<dbReference type="EMBL" id="CP126969">
    <property type="protein sequence ID" value="WIM67702.1"/>
    <property type="molecule type" value="Genomic_DNA"/>
</dbReference>
<sequence>MALDEVDIRTSDGGTGDVDNDIGRSLDDWVRGFLEFVSSLTDDVDVT</sequence>
<reference evidence="1 2" key="1">
    <citation type="submission" date="2023-05" db="EMBL/GenBank/DDBJ databases">
        <title>Corynebacterium suedekumii sp. nov. and Corynebacterium breve sp. nov. isolated from raw cow's milk.</title>
        <authorList>
            <person name="Baer M.K."/>
            <person name="Mehl L."/>
            <person name="Hellmuth R."/>
            <person name="Marke G."/>
            <person name="Lipski A."/>
        </authorList>
    </citation>
    <scope>NUCLEOTIDE SEQUENCE [LARGE SCALE GENOMIC DNA]</scope>
    <source>
        <strain evidence="1 2">R4</strain>
    </source>
</reference>
<proteinExistence type="predicted"/>
<organism evidence="1 2">
    <name type="scientific">Corynebacterium breve</name>
    <dbReference type="NCBI Taxonomy" id="3049799"/>
    <lineage>
        <taxon>Bacteria</taxon>
        <taxon>Bacillati</taxon>
        <taxon>Actinomycetota</taxon>
        <taxon>Actinomycetes</taxon>
        <taxon>Mycobacteriales</taxon>
        <taxon>Corynebacteriaceae</taxon>
        <taxon>Corynebacterium</taxon>
    </lineage>
</organism>
<evidence type="ECO:0000313" key="1">
    <source>
        <dbReference type="EMBL" id="WIM67702.1"/>
    </source>
</evidence>